<dbReference type="EMBL" id="JACEFO010001828">
    <property type="protein sequence ID" value="KAF8700211.1"/>
    <property type="molecule type" value="Genomic_DNA"/>
</dbReference>
<organism evidence="1 2">
    <name type="scientific">Digitaria exilis</name>
    <dbReference type="NCBI Taxonomy" id="1010633"/>
    <lineage>
        <taxon>Eukaryota</taxon>
        <taxon>Viridiplantae</taxon>
        <taxon>Streptophyta</taxon>
        <taxon>Embryophyta</taxon>
        <taxon>Tracheophyta</taxon>
        <taxon>Spermatophyta</taxon>
        <taxon>Magnoliopsida</taxon>
        <taxon>Liliopsida</taxon>
        <taxon>Poales</taxon>
        <taxon>Poaceae</taxon>
        <taxon>PACMAD clade</taxon>
        <taxon>Panicoideae</taxon>
        <taxon>Panicodae</taxon>
        <taxon>Paniceae</taxon>
        <taxon>Anthephorinae</taxon>
        <taxon>Digitaria</taxon>
    </lineage>
</organism>
<dbReference type="Proteomes" id="UP000636709">
    <property type="component" value="Unassembled WGS sequence"/>
</dbReference>
<evidence type="ECO:0000313" key="1">
    <source>
        <dbReference type="EMBL" id="KAF8700211.1"/>
    </source>
</evidence>
<gene>
    <name evidence="1" type="ORF">HU200_034588</name>
</gene>
<protein>
    <submittedName>
        <fullName evidence="1">Uncharacterized protein</fullName>
    </submittedName>
</protein>
<dbReference type="AlphaFoldDB" id="A0A835BPY3"/>
<keyword evidence="2" id="KW-1185">Reference proteome</keyword>
<accession>A0A835BPY3</accession>
<sequence>MSGGEVGVGAAGDGGRAGERDTLKLVKEHVPGLAVVVEQVDHLVDMAVADEAAEEAKEKRAAATDDSDDDRHAKIGKVECGSFQDNVWVSAAGIACFYSDFLAVSAPTLLVFGNLFLGPVDRLGGKLKTDVIHMPAVTAKLCICSG</sequence>
<proteinExistence type="predicted"/>
<name>A0A835BPY3_9POAL</name>
<reference evidence="1" key="1">
    <citation type="submission" date="2020-07" db="EMBL/GenBank/DDBJ databases">
        <title>Genome sequence and genetic diversity analysis of an under-domesticated orphan crop, white fonio (Digitaria exilis).</title>
        <authorList>
            <person name="Bennetzen J.L."/>
            <person name="Chen S."/>
            <person name="Ma X."/>
            <person name="Wang X."/>
            <person name="Yssel A.E.J."/>
            <person name="Chaluvadi S.R."/>
            <person name="Johnson M."/>
            <person name="Gangashetty P."/>
            <person name="Hamidou F."/>
            <person name="Sanogo M.D."/>
            <person name="Zwaenepoel A."/>
            <person name="Wallace J."/>
            <person name="Van De Peer Y."/>
            <person name="Van Deynze A."/>
        </authorList>
    </citation>
    <scope>NUCLEOTIDE SEQUENCE</scope>
    <source>
        <tissue evidence="1">Leaves</tissue>
    </source>
</reference>
<evidence type="ECO:0000313" key="2">
    <source>
        <dbReference type="Proteomes" id="UP000636709"/>
    </source>
</evidence>
<comment type="caution">
    <text evidence="1">The sequence shown here is derived from an EMBL/GenBank/DDBJ whole genome shotgun (WGS) entry which is preliminary data.</text>
</comment>